<accession>A0AC60PWS6</accession>
<keyword evidence="2" id="KW-1185">Reference proteome</keyword>
<name>A0AC60PWS6_IXOPE</name>
<dbReference type="Proteomes" id="UP000805193">
    <property type="component" value="Unassembled WGS sequence"/>
</dbReference>
<proteinExistence type="predicted"/>
<evidence type="ECO:0000313" key="1">
    <source>
        <dbReference type="EMBL" id="KAG0425061.1"/>
    </source>
</evidence>
<reference evidence="1 2" key="1">
    <citation type="journal article" date="2020" name="Cell">
        <title>Large-Scale Comparative Analyses of Tick Genomes Elucidate Their Genetic Diversity and Vector Capacities.</title>
        <authorList>
            <consortium name="Tick Genome and Microbiome Consortium (TIGMIC)"/>
            <person name="Jia N."/>
            <person name="Wang J."/>
            <person name="Shi W."/>
            <person name="Du L."/>
            <person name="Sun Y."/>
            <person name="Zhan W."/>
            <person name="Jiang J.F."/>
            <person name="Wang Q."/>
            <person name="Zhang B."/>
            <person name="Ji P."/>
            <person name="Bell-Sakyi L."/>
            <person name="Cui X.M."/>
            <person name="Yuan T.T."/>
            <person name="Jiang B.G."/>
            <person name="Yang W.F."/>
            <person name="Lam T.T."/>
            <person name="Chang Q.C."/>
            <person name="Ding S.J."/>
            <person name="Wang X.J."/>
            <person name="Zhu J.G."/>
            <person name="Ruan X.D."/>
            <person name="Zhao L."/>
            <person name="Wei J.T."/>
            <person name="Ye R.Z."/>
            <person name="Que T.C."/>
            <person name="Du C.H."/>
            <person name="Zhou Y.H."/>
            <person name="Cheng J.X."/>
            <person name="Dai P.F."/>
            <person name="Guo W.B."/>
            <person name="Han X.H."/>
            <person name="Huang E.J."/>
            <person name="Li L.F."/>
            <person name="Wei W."/>
            <person name="Gao Y.C."/>
            <person name="Liu J.Z."/>
            <person name="Shao H.Z."/>
            <person name="Wang X."/>
            <person name="Wang C.C."/>
            <person name="Yang T.C."/>
            <person name="Huo Q.B."/>
            <person name="Li W."/>
            <person name="Chen H.Y."/>
            <person name="Chen S.E."/>
            <person name="Zhou L.G."/>
            <person name="Ni X.B."/>
            <person name="Tian J.H."/>
            <person name="Sheng Y."/>
            <person name="Liu T."/>
            <person name="Pan Y.S."/>
            <person name="Xia L.Y."/>
            <person name="Li J."/>
            <person name="Zhao F."/>
            <person name="Cao W.C."/>
        </authorList>
    </citation>
    <scope>NUCLEOTIDE SEQUENCE [LARGE SCALE GENOMIC DNA]</scope>
    <source>
        <strain evidence="1">Iper-2018</strain>
    </source>
</reference>
<dbReference type="EMBL" id="JABSTQ010009895">
    <property type="protein sequence ID" value="KAG0425061.1"/>
    <property type="molecule type" value="Genomic_DNA"/>
</dbReference>
<evidence type="ECO:0000313" key="2">
    <source>
        <dbReference type="Proteomes" id="UP000805193"/>
    </source>
</evidence>
<comment type="caution">
    <text evidence="1">The sequence shown here is derived from an EMBL/GenBank/DDBJ whole genome shotgun (WGS) entry which is preliminary data.</text>
</comment>
<sequence length="367" mass="40418">MDDDATAARCTLCASTFTVKFDGVSAVKHYASTQKHKQKSLASKQSAALTKFFAPATSSAEDKVTAAELGTIFHGIKHNYSYLSMDCGIKLASKVFPDSDVACRMRLRRTKMEHLVKDVLAPYAVECIVEKLRPAGRNLPFALSTDASNKGNRKLFPIAVRFYDVNGAGITDALIDFCEQADETSGGICELLATCLEKSLEGSLWIRPAAAGAARTFGSPFSFQTSVTKRRRRVHQWRGTYHHCRYCNYSSYDKTCVARHERNSHRESGPSTVRSAARHSRASPCSSFTKGLTRERSPSNASCADKQFSQAAHLSHHQMVHTGAKPFKCQICGKDFARKFTLLSHYKVHSSGRLSGRHASSDASCNE</sequence>
<organism evidence="1 2">
    <name type="scientific">Ixodes persulcatus</name>
    <name type="common">Taiga tick</name>
    <dbReference type="NCBI Taxonomy" id="34615"/>
    <lineage>
        <taxon>Eukaryota</taxon>
        <taxon>Metazoa</taxon>
        <taxon>Ecdysozoa</taxon>
        <taxon>Arthropoda</taxon>
        <taxon>Chelicerata</taxon>
        <taxon>Arachnida</taxon>
        <taxon>Acari</taxon>
        <taxon>Parasitiformes</taxon>
        <taxon>Ixodida</taxon>
        <taxon>Ixodoidea</taxon>
        <taxon>Ixodidae</taxon>
        <taxon>Ixodinae</taxon>
        <taxon>Ixodes</taxon>
    </lineage>
</organism>
<protein>
    <submittedName>
        <fullName evidence="1">Uncharacterized protein</fullName>
    </submittedName>
</protein>
<gene>
    <name evidence="1" type="ORF">HPB47_027746</name>
</gene>